<feature type="binding site" evidence="2">
    <location>
        <position position="105"/>
    </location>
    <ligand>
        <name>Fe cation</name>
        <dbReference type="ChEBI" id="CHEBI:24875"/>
    </ligand>
</feature>
<dbReference type="GO" id="GO:0042586">
    <property type="term" value="F:peptide deformylase activity"/>
    <property type="evidence" value="ECO:0007669"/>
    <property type="project" value="UniProtKB-UniRule"/>
</dbReference>
<evidence type="ECO:0000256" key="2">
    <source>
        <dbReference type="HAMAP-Rule" id="MF_00163"/>
    </source>
</evidence>
<comment type="caution">
    <text evidence="3">The sequence shown here is derived from an EMBL/GenBank/DDBJ whole genome shotgun (WGS) entry which is preliminary data.</text>
</comment>
<dbReference type="InterPro" id="IPR036821">
    <property type="entry name" value="Peptide_deformylase_sf"/>
</dbReference>
<accession>A0A847EVH7</accession>
<organism evidence="3 4">
    <name type="scientific">Candidatus Dojkabacteria bacterium</name>
    <dbReference type="NCBI Taxonomy" id="2099670"/>
    <lineage>
        <taxon>Bacteria</taxon>
        <taxon>Candidatus Dojkabacteria</taxon>
    </lineage>
</organism>
<dbReference type="EC" id="3.5.1.88" evidence="2"/>
<keyword evidence="2" id="KW-0648">Protein biosynthesis</keyword>
<dbReference type="AlphaFoldDB" id="A0A847EVH7"/>
<dbReference type="InterPro" id="IPR023635">
    <property type="entry name" value="Peptide_deformylase"/>
</dbReference>
<feature type="binding site" evidence="2">
    <location>
        <position position="151"/>
    </location>
    <ligand>
        <name>Fe cation</name>
        <dbReference type="ChEBI" id="CHEBI:24875"/>
    </ligand>
</feature>
<feature type="binding site" evidence="2">
    <location>
        <position position="147"/>
    </location>
    <ligand>
        <name>Fe cation</name>
        <dbReference type="ChEBI" id="CHEBI:24875"/>
    </ligand>
</feature>
<keyword evidence="2" id="KW-0378">Hydrolase</keyword>
<dbReference type="GO" id="GO:0006412">
    <property type="term" value="P:translation"/>
    <property type="evidence" value="ECO:0007669"/>
    <property type="project" value="UniProtKB-UniRule"/>
</dbReference>
<dbReference type="PANTHER" id="PTHR10458">
    <property type="entry name" value="PEPTIDE DEFORMYLASE"/>
    <property type="match status" value="1"/>
</dbReference>
<dbReference type="HAMAP" id="MF_00163">
    <property type="entry name" value="Pep_deformylase"/>
    <property type="match status" value="1"/>
</dbReference>
<dbReference type="SUPFAM" id="SSF56420">
    <property type="entry name" value="Peptide deformylase"/>
    <property type="match status" value="1"/>
</dbReference>
<evidence type="ECO:0000256" key="1">
    <source>
        <dbReference type="ARBA" id="ARBA00010759"/>
    </source>
</evidence>
<name>A0A847EVH7_9BACT</name>
<proteinExistence type="inferred from homology"/>
<feature type="active site" evidence="2">
    <location>
        <position position="148"/>
    </location>
</feature>
<dbReference type="GO" id="GO:0046872">
    <property type="term" value="F:metal ion binding"/>
    <property type="evidence" value="ECO:0007669"/>
    <property type="project" value="UniProtKB-KW"/>
</dbReference>
<dbReference type="Proteomes" id="UP000554004">
    <property type="component" value="Unassembled WGS sequence"/>
</dbReference>
<comment type="cofactor">
    <cofactor evidence="2">
        <name>Fe(2+)</name>
        <dbReference type="ChEBI" id="CHEBI:29033"/>
    </cofactor>
    <text evidence="2">Binds 1 Fe(2+) ion.</text>
</comment>
<gene>
    <name evidence="2" type="primary">def</name>
    <name evidence="3" type="ORF">GX618_03585</name>
</gene>
<reference evidence="3 4" key="1">
    <citation type="journal article" date="2020" name="Biotechnol. Biofuels">
        <title>New insights from the biogas microbiome by comprehensive genome-resolved metagenomics of nearly 1600 species originating from multiple anaerobic digesters.</title>
        <authorList>
            <person name="Campanaro S."/>
            <person name="Treu L."/>
            <person name="Rodriguez-R L.M."/>
            <person name="Kovalovszki A."/>
            <person name="Ziels R.M."/>
            <person name="Maus I."/>
            <person name="Zhu X."/>
            <person name="Kougias P.G."/>
            <person name="Basile A."/>
            <person name="Luo G."/>
            <person name="Schluter A."/>
            <person name="Konstantinidis K.T."/>
            <person name="Angelidaki I."/>
        </authorList>
    </citation>
    <scope>NUCLEOTIDE SEQUENCE [LARGE SCALE GENOMIC DNA]</scope>
    <source>
        <strain evidence="3">AS06rmzACSIP_421</strain>
    </source>
</reference>
<dbReference type="PRINTS" id="PR01576">
    <property type="entry name" value="PDEFORMYLASE"/>
</dbReference>
<dbReference type="PIRSF" id="PIRSF004749">
    <property type="entry name" value="Pep_def"/>
    <property type="match status" value="1"/>
</dbReference>
<dbReference type="EMBL" id="JAAZAL010000125">
    <property type="protein sequence ID" value="NLE31324.1"/>
    <property type="molecule type" value="Genomic_DNA"/>
</dbReference>
<comment type="similarity">
    <text evidence="1 2">Belongs to the polypeptide deformylase family.</text>
</comment>
<comment type="function">
    <text evidence="2">Removes the formyl group from the N-terminal Met of newly synthesized proteins. Requires at least a dipeptide for an efficient rate of reaction. N-terminal L-methionine is a prerequisite for activity but the enzyme has broad specificity at other positions.</text>
</comment>
<sequence length="163" mass="18885">MRKILKIYTIKDKKEEKVLRKVSKEVSKDEILSREFQLFLDNLLFTAQKVETEEGYSSAGLASIQVGVDKRVFCILKESNGEFELMINPEIKILNNDKVVDLEGCLSIPNFEGRVSRYKKVKVKYLDREGKTQKAVFKNQEAREIQHENDHLDGILFTDKLSD</sequence>
<comment type="catalytic activity">
    <reaction evidence="2">
        <text>N-terminal N-formyl-L-methionyl-[peptide] + H2O = N-terminal L-methionyl-[peptide] + formate</text>
        <dbReference type="Rhea" id="RHEA:24420"/>
        <dbReference type="Rhea" id="RHEA-COMP:10639"/>
        <dbReference type="Rhea" id="RHEA-COMP:10640"/>
        <dbReference type="ChEBI" id="CHEBI:15377"/>
        <dbReference type="ChEBI" id="CHEBI:15740"/>
        <dbReference type="ChEBI" id="CHEBI:49298"/>
        <dbReference type="ChEBI" id="CHEBI:64731"/>
        <dbReference type="EC" id="3.5.1.88"/>
    </reaction>
</comment>
<dbReference type="PANTHER" id="PTHR10458:SF22">
    <property type="entry name" value="PEPTIDE DEFORMYLASE"/>
    <property type="match status" value="1"/>
</dbReference>
<evidence type="ECO:0000313" key="3">
    <source>
        <dbReference type="EMBL" id="NLE31324.1"/>
    </source>
</evidence>
<dbReference type="Gene3D" id="3.90.45.10">
    <property type="entry name" value="Peptide deformylase"/>
    <property type="match status" value="1"/>
</dbReference>
<dbReference type="CDD" id="cd00487">
    <property type="entry name" value="Pep_deformylase"/>
    <property type="match status" value="1"/>
</dbReference>
<evidence type="ECO:0000313" key="4">
    <source>
        <dbReference type="Proteomes" id="UP000554004"/>
    </source>
</evidence>
<keyword evidence="2" id="KW-0479">Metal-binding</keyword>
<protein>
    <recommendedName>
        <fullName evidence="2">Peptide deformylase</fullName>
        <shortName evidence="2">PDF</shortName>
        <ecNumber evidence="2">3.5.1.88</ecNumber>
    </recommendedName>
    <alternativeName>
        <fullName evidence="2">Polypeptide deformylase</fullName>
    </alternativeName>
</protein>
<keyword evidence="2" id="KW-0408">Iron</keyword>
<dbReference type="Pfam" id="PF01327">
    <property type="entry name" value="Pep_deformylase"/>
    <property type="match status" value="1"/>
</dbReference>